<keyword evidence="6 12" id="KW-0686">Riboflavin biosynthesis</keyword>
<comment type="function">
    <text evidence="1 12">Converts 2,5-diamino-6-(ribosylamino)-4(3h)-pyrimidinone 5'-phosphate into 5-amino-6-(ribosylamino)-2,4(1h,3h)-pyrimidinedione 5'-phosphate.</text>
</comment>
<dbReference type="AlphaFoldDB" id="A0A0F6TS66"/>
<dbReference type="InterPro" id="IPR011549">
    <property type="entry name" value="RibD_C"/>
</dbReference>
<keyword evidence="11" id="KW-0511">Multifunctional enzyme</keyword>
<dbReference type="InterPro" id="IPR002125">
    <property type="entry name" value="CMP_dCMP_dom"/>
</dbReference>
<evidence type="ECO:0000256" key="5">
    <source>
        <dbReference type="ARBA" id="ARBA00007417"/>
    </source>
</evidence>
<evidence type="ECO:0000256" key="3">
    <source>
        <dbReference type="ARBA" id="ARBA00004910"/>
    </source>
</evidence>
<dbReference type="InterPro" id="IPR004794">
    <property type="entry name" value="Eubact_RibD"/>
</dbReference>
<feature type="binding site" evidence="14">
    <location>
        <position position="181"/>
    </location>
    <ligand>
        <name>NADP(+)</name>
        <dbReference type="ChEBI" id="CHEBI:58349"/>
    </ligand>
</feature>
<evidence type="ECO:0000256" key="9">
    <source>
        <dbReference type="ARBA" id="ARBA00022857"/>
    </source>
</evidence>
<evidence type="ECO:0000256" key="15">
    <source>
        <dbReference type="PIRSR" id="PIRSR006769-3"/>
    </source>
</evidence>
<dbReference type="InterPro" id="IPR016192">
    <property type="entry name" value="APOBEC/CMP_deaminase_Zn-bd"/>
</dbReference>
<evidence type="ECO:0000256" key="6">
    <source>
        <dbReference type="ARBA" id="ARBA00022619"/>
    </source>
</evidence>
<dbReference type="PIRSF" id="PIRSF006769">
    <property type="entry name" value="RibD"/>
    <property type="match status" value="1"/>
</dbReference>
<keyword evidence="12" id="KW-0378">Hydrolase</keyword>
<feature type="binding site" evidence="14">
    <location>
        <position position="238"/>
    </location>
    <ligand>
        <name>NADP(+)</name>
        <dbReference type="ChEBI" id="CHEBI:58349"/>
    </ligand>
</feature>
<comment type="similarity">
    <text evidence="4 12">In the N-terminal section; belongs to the cytidine and deoxycytidylate deaminase family.</text>
</comment>
<evidence type="ECO:0000313" key="17">
    <source>
        <dbReference type="EMBL" id="AKE52827.1"/>
    </source>
</evidence>
<dbReference type="GO" id="GO:0009231">
    <property type="term" value="P:riboflavin biosynthetic process"/>
    <property type="evidence" value="ECO:0007669"/>
    <property type="project" value="UniProtKB-UniPathway"/>
</dbReference>
<feature type="binding site" evidence="14">
    <location>
        <begin position="307"/>
        <end position="313"/>
    </location>
    <ligand>
        <name>NADP(+)</name>
        <dbReference type="ChEBI" id="CHEBI:58349"/>
    </ligand>
</feature>
<dbReference type="PANTHER" id="PTHR38011">
    <property type="entry name" value="DIHYDROFOLATE REDUCTASE FAMILY PROTEIN (AFU_ORTHOLOGUE AFUA_8G06820)"/>
    <property type="match status" value="1"/>
</dbReference>
<evidence type="ECO:0000256" key="7">
    <source>
        <dbReference type="ARBA" id="ARBA00022723"/>
    </source>
</evidence>
<keyword evidence="7 12" id="KW-0479">Metal-binding</keyword>
<evidence type="ECO:0000256" key="11">
    <source>
        <dbReference type="ARBA" id="ARBA00023268"/>
    </source>
</evidence>
<accession>A0A0F6TS66</accession>
<evidence type="ECO:0000256" key="8">
    <source>
        <dbReference type="ARBA" id="ARBA00022833"/>
    </source>
</evidence>
<gene>
    <name evidence="17" type="ORF">TQ33_1892</name>
</gene>
<keyword evidence="10 12" id="KW-0560">Oxidoreductase</keyword>
<comment type="pathway">
    <text evidence="3 12">Cofactor biosynthesis; riboflavin biosynthesis; 5-amino-6-(D-ribitylamino)uracil from GTP: step 3/4.</text>
</comment>
<evidence type="ECO:0000256" key="2">
    <source>
        <dbReference type="ARBA" id="ARBA00004882"/>
    </source>
</evidence>
<comment type="pathway">
    <text evidence="2 12">Cofactor biosynthesis; riboflavin biosynthesis; 5-amino-6-(D-ribitylamino)uracil from GTP: step 2/4.</text>
</comment>
<dbReference type="NCBIfam" id="TIGR00227">
    <property type="entry name" value="ribD_Cterm"/>
    <property type="match status" value="1"/>
</dbReference>
<dbReference type="GO" id="GO:0008270">
    <property type="term" value="F:zinc ion binding"/>
    <property type="evidence" value="ECO:0007669"/>
    <property type="project" value="InterPro"/>
</dbReference>
<dbReference type="EMBL" id="CP010975">
    <property type="protein sequence ID" value="AKE52827.1"/>
    <property type="molecule type" value="Genomic_DNA"/>
</dbReference>
<keyword evidence="9 12" id="KW-0521">NADP</keyword>
<dbReference type="PROSITE" id="PS51747">
    <property type="entry name" value="CYT_DCMP_DEAMINASES_2"/>
    <property type="match status" value="1"/>
</dbReference>
<dbReference type="Gene3D" id="3.40.140.10">
    <property type="entry name" value="Cytidine Deaminase, domain 2"/>
    <property type="match status" value="1"/>
</dbReference>
<comment type="catalytic activity">
    <reaction evidence="12">
        <text>5-amino-6-(5-phospho-D-ribitylamino)uracil + NADP(+) = 5-amino-6-(5-phospho-D-ribosylamino)uracil + NADPH + H(+)</text>
        <dbReference type="Rhea" id="RHEA:17845"/>
        <dbReference type="ChEBI" id="CHEBI:15378"/>
        <dbReference type="ChEBI" id="CHEBI:57783"/>
        <dbReference type="ChEBI" id="CHEBI:58349"/>
        <dbReference type="ChEBI" id="CHEBI:58421"/>
        <dbReference type="ChEBI" id="CHEBI:58453"/>
        <dbReference type="EC" id="1.1.1.193"/>
    </reaction>
</comment>
<feature type="binding site" evidence="15">
    <location>
        <position position="86"/>
    </location>
    <ligand>
        <name>Zn(2+)</name>
        <dbReference type="ChEBI" id="CHEBI:29105"/>
        <note>catalytic</note>
    </ligand>
</feature>
<dbReference type="InterPro" id="IPR050765">
    <property type="entry name" value="Riboflavin_Biosynth_HTPR"/>
</dbReference>
<evidence type="ECO:0000256" key="4">
    <source>
        <dbReference type="ARBA" id="ARBA00005259"/>
    </source>
</evidence>
<evidence type="ECO:0000256" key="13">
    <source>
        <dbReference type="PIRSR" id="PIRSR006769-1"/>
    </source>
</evidence>
<comment type="catalytic activity">
    <reaction evidence="12">
        <text>2,5-diamino-6-hydroxy-4-(5-phosphoribosylamino)-pyrimidine + H2O + H(+) = 5-amino-6-(5-phospho-D-ribosylamino)uracil + NH4(+)</text>
        <dbReference type="Rhea" id="RHEA:21868"/>
        <dbReference type="ChEBI" id="CHEBI:15377"/>
        <dbReference type="ChEBI" id="CHEBI:15378"/>
        <dbReference type="ChEBI" id="CHEBI:28938"/>
        <dbReference type="ChEBI" id="CHEBI:58453"/>
        <dbReference type="ChEBI" id="CHEBI:58614"/>
        <dbReference type="EC" id="3.5.4.26"/>
    </reaction>
</comment>
<dbReference type="Pfam" id="PF01872">
    <property type="entry name" value="RibD_C"/>
    <property type="match status" value="1"/>
</dbReference>
<dbReference type="KEGG" id="kge:TQ33_1892"/>
<feature type="binding site" evidence="14">
    <location>
        <position position="218"/>
    </location>
    <ligand>
        <name>substrate</name>
    </ligand>
</feature>
<comment type="cofactor">
    <cofactor evidence="12 15">
        <name>Zn(2+)</name>
        <dbReference type="ChEBI" id="CHEBI:29105"/>
    </cofactor>
    <text evidence="12 15">Binds 1 zinc ion.</text>
</comment>
<keyword evidence="18" id="KW-1185">Reference proteome</keyword>
<feature type="binding site" evidence="14">
    <location>
        <position position="207"/>
    </location>
    <ligand>
        <name>NADP(+)</name>
        <dbReference type="ChEBI" id="CHEBI:58349"/>
    </ligand>
</feature>
<feature type="binding site" evidence="14">
    <location>
        <position position="179"/>
    </location>
    <ligand>
        <name>substrate</name>
    </ligand>
</feature>
<evidence type="ECO:0000259" key="16">
    <source>
        <dbReference type="PROSITE" id="PS51747"/>
    </source>
</evidence>
<dbReference type="UniPathway" id="UPA00275">
    <property type="reaction ID" value="UER00401"/>
</dbReference>
<protein>
    <recommendedName>
        <fullName evidence="12">Riboflavin biosynthesis protein RibD</fullName>
    </recommendedName>
    <domain>
        <recommendedName>
            <fullName evidence="12">Diaminohydroxyphosphoribosylaminopyrimidine deaminase</fullName>
            <shortName evidence="12">DRAP deaminase</shortName>
            <ecNumber evidence="12">3.5.4.26</ecNumber>
        </recommendedName>
        <alternativeName>
            <fullName evidence="12">Riboflavin-specific deaminase</fullName>
        </alternativeName>
    </domain>
    <domain>
        <recommendedName>
            <fullName evidence="12">5-amino-6-(5-phosphoribosylamino)uracil reductase</fullName>
            <ecNumber evidence="12">1.1.1.193</ecNumber>
        </recommendedName>
        <alternativeName>
            <fullName evidence="12">HTP reductase</fullName>
        </alternativeName>
    </domain>
</protein>
<dbReference type="InterPro" id="IPR024072">
    <property type="entry name" value="DHFR-like_dom_sf"/>
</dbReference>
<proteinExistence type="inferred from homology"/>
<feature type="active site" description="Proton donor" evidence="13">
    <location>
        <position position="60"/>
    </location>
</feature>
<dbReference type="GO" id="GO:0050661">
    <property type="term" value="F:NADP binding"/>
    <property type="evidence" value="ECO:0007669"/>
    <property type="project" value="InterPro"/>
</dbReference>
<dbReference type="SUPFAM" id="SSF53927">
    <property type="entry name" value="Cytidine deaminase-like"/>
    <property type="match status" value="1"/>
</dbReference>
<evidence type="ECO:0000256" key="14">
    <source>
        <dbReference type="PIRSR" id="PIRSR006769-2"/>
    </source>
</evidence>
<dbReference type="EC" id="3.5.4.26" evidence="12"/>
<feature type="binding site" evidence="14">
    <location>
        <position position="165"/>
    </location>
    <ligand>
        <name>NADP(+)</name>
        <dbReference type="ChEBI" id="CHEBI:58349"/>
    </ligand>
</feature>
<feature type="binding site" evidence="15">
    <location>
        <position position="58"/>
    </location>
    <ligand>
        <name>Zn(2+)</name>
        <dbReference type="ChEBI" id="CHEBI:29105"/>
        <note>catalytic</note>
    </ligand>
</feature>
<organism evidence="17 18">
    <name type="scientific">Kangiella geojedonensis</name>
    <dbReference type="NCBI Taxonomy" id="914150"/>
    <lineage>
        <taxon>Bacteria</taxon>
        <taxon>Pseudomonadati</taxon>
        <taxon>Pseudomonadota</taxon>
        <taxon>Gammaproteobacteria</taxon>
        <taxon>Kangiellales</taxon>
        <taxon>Kangiellaceae</taxon>
        <taxon>Kangiella</taxon>
    </lineage>
</organism>
<dbReference type="NCBIfam" id="TIGR00326">
    <property type="entry name" value="eubact_ribD"/>
    <property type="match status" value="1"/>
</dbReference>
<dbReference type="EC" id="1.1.1.193" evidence="12"/>
<dbReference type="PATRIC" id="fig|914150.5.peg.1918"/>
<dbReference type="Pfam" id="PF00383">
    <property type="entry name" value="dCMP_cyt_deam_1"/>
    <property type="match status" value="1"/>
</dbReference>
<evidence type="ECO:0000313" key="18">
    <source>
        <dbReference type="Proteomes" id="UP000034071"/>
    </source>
</evidence>
<evidence type="ECO:0000256" key="12">
    <source>
        <dbReference type="PIRNR" id="PIRNR006769"/>
    </source>
</evidence>
<dbReference type="CDD" id="cd01284">
    <property type="entry name" value="Riboflavin_deaminase-reductase"/>
    <property type="match status" value="1"/>
</dbReference>
<keyword evidence="8 12" id="KW-0862">Zinc</keyword>
<dbReference type="PANTHER" id="PTHR38011:SF7">
    <property type="entry name" value="2,5-DIAMINO-6-RIBOSYLAMINO-4(3H)-PYRIMIDINONE 5'-PHOSPHATE REDUCTASE"/>
    <property type="match status" value="1"/>
</dbReference>
<evidence type="ECO:0000256" key="1">
    <source>
        <dbReference type="ARBA" id="ARBA00002151"/>
    </source>
</evidence>
<feature type="binding site" evidence="14">
    <location>
        <position position="305"/>
    </location>
    <ligand>
        <name>substrate</name>
    </ligand>
</feature>
<feature type="binding site" evidence="14">
    <location>
        <position position="211"/>
    </location>
    <ligand>
        <name>NADP(+)</name>
        <dbReference type="ChEBI" id="CHEBI:58349"/>
    </ligand>
</feature>
<dbReference type="GO" id="GO:0008703">
    <property type="term" value="F:5-amino-6-(5-phosphoribosylamino)uracil reductase activity"/>
    <property type="evidence" value="ECO:0007669"/>
    <property type="project" value="UniProtKB-EC"/>
</dbReference>
<feature type="binding site" evidence="14">
    <location>
        <position position="195"/>
    </location>
    <ligand>
        <name>NADP(+)</name>
        <dbReference type="ChEBI" id="CHEBI:58349"/>
    </ligand>
</feature>
<comment type="similarity">
    <text evidence="5 12">In the C-terminal section; belongs to the HTP reductase family.</text>
</comment>
<dbReference type="RefSeq" id="WP_046561848.1">
    <property type="nucleotide sequence ID" value="NZ_CP010975.1"/>
</dbReference>
<feature type="binding site" evidence="15">
    <location>
        <position position="95"/>
    </location>
    <ligand>
        <name>Zn(2+)</name>
        <dbReference type="ChEBI" id="CHEBI:29105"/>
        <note>catalytic</note>
    </ligand>
</feature>
<dbReference type="InterPro" id="IPR002734">
    <property type="entry name" value="RibDG_C"/>
</dbReference>
<dbReference type="HOGENOM" id="CLU_036590_1_2_6"/>
<dbReference type="GO" id="GO:0008835">
    <property type="term" value="F:diaminohydroxyphosphoribosylaminopyrimidine deaminase activity"/>
    <property type="evidence" value="ECO:0007669"/>
    <property type="project" value="UniProtKB-EC"/>
</dbReference>
<dbReference type="STRING" id="914150.TQ33_1892"/>
<dbReference type="Gene3D" id="3.40.430.10">
    <property type="entry name" value="Dihydrofolate Reductase, subunit A"/>
    <property type="match status" value="1"/>
</dbReference>
<dbReference type="Proteomes" id="UP000034071">
    <property type="component" value="Chromosome"/>
</dbReference>
<dbReference type="InterPro" id="IPR016193">
    <property type="entry name" value="Cytidine_deaminase-like"/>
</dbReference>
<evidence type="ECO:0000256" key="10">
    <source>
        <dbReference type="ARBA" id="ARBA00023002"/>
    </source>
</evidence>
<feature type="domain" description="CMP/dCMP-type deaminase" evidence="16">
    <location>
        <begin position="5"/>
        <end position="134"/>
    </location>
</feature>
<dbReference type="SUPFAM" id="SSF53597">
    <property type="entry name" value="Dihydrofolate reductase-like"/>
    <property type="match status" value="1"/>
</dbReference>
<sequence>MGFNSNDARFMARAIQLARKGWFTTRSNPRVGCVLVKTINNELQIIGEGWHQKPGLAHAEVNAINAAQANGHDTSGATAYVTLEPCSHVGKTPPCAQGLIDAGVSKVICAMTDPNPQVSGRGIDMLRESEVLVECGLMEQEALDLNAGFVKRMTTGLPRVTAKAAISLDGRTAMASGESQWITGPEARADVQRLRAQSGAVITGSGTVMFDDPSMNVRDEAIIPDPYFEQPVRVVVDSKHQVNPSAKIFKGQGQCWLVSGTKRESDSFSHNVSLQNLEACDSGYVNLERLLRRLAEDGVNDVLIEAGSELLGAFLIKGLVDELQVFMAPKLLGNTAKAMAKLPLDSMSQAINLELRDVRQIGKDLKLTYNRVD</sequence>
<name>A0A0F6TS66_9GAMM</name>
<reference evidence="17 18" key="1">
    <citation type="submission" date="2015-02" db="EMBL/GenBank/DDBJ databases">
        <title>Complete genome sequence of Kangiella geojedonensis strain YCS-5T.</title>
        <authorList>
            <person name="Kim K.M."/>
        </authorList>
    </citation>
    <scope>NUCLEOTIDE SEQUENCE [LARGE SCALE GENOMIC DNA]</scope>
    <source>
        <strain evidence="17 18">YCS-5</strain>
    </source>
</reference>
<dbReference type="PROSITE" id="PS00903">
    <property type="entry name" value="CYT_DCMP_DEAMINASES_1"/>
    <property type="match status" value="1"/>
</dbReference>